<dbReference type="RefSeq" id="WP_085010116.1">
    <property type="nucleotide sequence ID" value="NZ_NAAD01000007.1"/>
</dbReference>
<dbReference type="OrthoDB" id="5420107at2"/>
<dbReference type="Proteomes" id="UP000193136">
    <property type="component" value="Unassembled WGS sequence"/>
</dbReference>
<dbReference type="Gene3D" id="3.40.630.30">
    <property type="match status" value="1"/>
</dbReference>
<dbReference type="STRING" id="1969733.B5V00_07310"/>
<proteinExistence type="predicted"/>
<gene>
    <name evidence="2" type="ORF">B5V00_07310</name>
</gene>
<dbReference type="GO" id="GO:0016747">
    <property type="term" value="F:acyltransferase activity, transferring groups other than amino-acyl groups"/>
    <property type="evidence" value="ECO:0007669"/>
    <property type="project" value="InterPro"/>
</dbReference>
<accession>A0A1X0Y6F6</accession>
<dbReference type="EMBL" id="NAAD01000007">
    <property type="protein sequence ID" value="ORJ60634.1"/>
    <property type="molecule type" value="Genomic_DNA"/>
</dbReference>
<sequence>MKNTEIIYHYTAPEQLTVEQLDEVCRLVEAGGGVDSRWLRHNLERAYLIARAEVAGELVGVSSLKRPRAEYVQRIREKLGLDIEGFLERGYTSIRPEYRGLGIGTTLLGGLTSRAEGYHIYSLIREDDRATQTIALRNRTVKIVVFFSELTGKELGLWMPAKTAAALGLKPIAGENES</sequence>
<protein>
    <recommendedName>
        <fullName evidence="1">N-acetyltransferase domain-containing protein</fullName>
    </recommendedName>
</protein>
<organism evidence="2 3">
    <name type="scientific">Geothermobacter hydrogeniphilus</name>
    <dbReference type="NCBI Taxonomy" id="1969733"/>
    <lineage>
        <taxon>Bacteria</taxon>
        <taxon>Pseudomonadati</taxon>
        <taxon>Thermodesulfobacteriota</taxon>
        <taxon>Desulfuromonadia</taxon>
        <taxon>Desulfuromonadales</taxon>
        <taxon>Geothermobacteraceae</taxon>
        <taxon>Geothermobacter</taxon>
    </lineage>
</organism>
<keyword evidence="3" id="KW-1185">Reference proteome</keyword>
<evidence type="ECO:0000313" key="3">
    <source>
        <dbReference type="Proteomes" id="UP000193136"/>
    </source>
</evidence>
<dbReference type="InterPro" id="IPR016181">
    <property type="entry name" value="Acyl_CoA_acyltransferase"/>
</dbReference>
<feature type="domain" description="N-acetyltransferase" evidence="1">
    <location>
        <begin position="42"/>
        <end position="123"/>
    </location>
</feature>
<dbReference type="Pfam" id="PF00583">
    <property type="entry name" value="Acetyltransf_1"/>
    <property type="match status" value="1"/>
</dbReference>
<reference evidence="2 3" key="1">
    <citation type="submission" date="2017-03" db="EMBL/GenBank/DDBJ databases">
        <title>Genome sequence of Geothermobacter sp. EPR-M, Deep-Sea Iron Reducer.</title>
        <authorList>
            <person name="Tully B."/>
            <person name="Savalia P."/>
            <person name="Abuyen K."/>
            <person name="Baughan C."/>
            <person name="Romero E."/>
            <person name="Ronkowski C."/>
            <person name="Torres B."/>
            <person name="Tremblay J."/>
            <person name="Trujillo A."/>
            <person name="Tyler M."/>
            <person name="Perez-Rodriguez I."/>
            <person name="Amend J."/>
        </authorList>
    </citation>
    <scope>NUCLEOTIDE SEQUENCE [LARGE SCALE GENOMIC DNA]</scope>
    <source>
        <strain evidence="2 3">EPR-M</strain>
    </source>
</reference>
<evidence type="ECO:0000259" key="1">
    <source>
        <dbReference type="Pfam" id="PF00583"/>
    </source>
</evidence>
<dbReference type="AlphaFoldDB" id="A0A1X0Y6F6"/>
<comment type="caution">
    <text evidence="2">The sequence shown here is derived from an EMBL/GenBank/DDBJ whole genome shotgun (WGS) entry which is preliminary data.</text>
</comment>
<name>A0A1X0Y6F6_9BACT</name>
<dbReference type="SUPFAM" id="SSF55729">
    <property type="entry name" value="Acyl-CoA N-acyltransferases (Nat)"/>
    <property type="match status" value="1"/>
</dbReference>
<evidence type="ECO:0000313" key="2">
    <source>
        <dbReference type="EMBL" id="ORJ60634.1"/>
    </source>
</evidence>
<dbReference type="InterPro" id="IPR000182">
    <property type="entry name" value="GNAT_dom"/>
</dbReference>